<feature type="transmembrane region" description="Helical" evidence="1">
    <location>
        <begin position="98"/>
        <end position="115"/>
    </location>
</feature>
<dbReference type="AlphaFoldDB" id="A0A2A4JJC3"/>
<gene>
    <name evidence="2" type="ORF">B5V51_1350</name>
</gene>
<evidence type="ECO:0000313" key="2">
    <source>
        <dbReference type="EMBL" id="PCG71929.1"/>
    </source>
</evidence>
<organism evidence="2">
    <name type="scientific">Heliothis virescens</name>
    <name type="common">Tobacco budworm moth</name>
    <dbReference type="NCBI Taxonomy" id="7102"/>
    <lineage>
        <taxon>Eukaryota</taxon>
        <taxon>Metazoa</taxon>
        <taxon>Ecdysozoa</taxon>
        <taxon>Arthropoda</taxon>
        <taxon>Hexapoda</taxon>
        <taxon>Insecta</taxon>
        <taxon>Pterygota</taxon>
        <taxon>Neoptera</taxon>
        <taxon>Endopterygota</taxon>
        <taxon>Lepidoptera</taxon>
        <taxon>Glossata</taxon>
        <taxon>Ditrysia</taxon>
        <taxon>Noctuoidea</taxon>
        <taxon>Noctuidae</taxon>
        <taxon>Heliothinae</taxon>
        <taxon>Heliothis</taxon>
    </lineage>
</organism>
<accession>A0A2A4JJC3</accession>
<dbReference type="EMBL" id="NWSH01001267">
    <property type="protein sequence ID" value="PCG71929.1"/>
    <property type="molecule type" value="Genomic_DNA"/>
</dbReference>
<name>A0A2A4JJC3_HELVI</name>
<comment type="caution">
    <text evidence="2">The sequence shown here is derived from an EMBL/GenBank/DDBJ whole genome shotgun (WGS) entry which is preliminary data.</text>
</comment>
<sequence length="160" mass="18099">MYKLYGKIESQIRVDAEIGITIIALALFVADFLVTILFVVGRHRNVKQMRRLKPFYYFSIVTWILSMLLTAMAVSLSIESLFAKYMTFPSSVVNMLNFTSYFVTIVVQTYFSLLLRSEIIKLIRNNEVKFVNSGADASCTMKCENGDTGASDGDTDTEEL</sequence>
<feature type="transmembrane region" description="Helical" evidence="1">
    <location>
        <begin position="55"/>
        <end position="78"/>
    </location>
</feature>
<evidence type="ECO:0000256" key="1">
    <source>
        <dbReference type="SAM" id="Phobius"/>
    </source>
</evidence>
<keyword evidence="1" id="KW-1133">Transmembrane helix</keyword>
<keyword evidence="1" id="KW-0472">Membrane</keyword>
<protein>
    <submittedName>
        <fullName evidence="2">Uncharacterized protein</fullName>
    </submittedName>
</protein>
<proteinExistence type="predicted"/>
<reference evidence="2" key="1">
    <citation type="submission" date="2017-09" db="EMBL/GenBank/DDBJ databases">
        <title>Contemporary evolution of a Lepidopteran species, Heliothis virescens, in response to modern agricultural practices.</title>
        <authorList>
            <person name="Fritz M.L."/>
            <person name="Deyonke A.M."/>
            <person name="Papanicolaou A."/>
            <person name="Micinski S."/>
            <person name="Westbrook J."/>
            <person name="Gould F."/>
        </authorList>
    </citation>
    <scope>NUCLEOTIDE SEQUENCE [LARGE SCALE GENOMIC DNA]</scope>
    <source>
        <strain evidence="2">HvINT-</strain>
        <tissue evidence="2">Whole body</tissue>
    </source>
</reference>
<keyword evidence="1" id="KW-0812">Transmembrane</keyword>
<feature type="transmembrane region" description="Helical" evidence="1">
    <location>
        <begin position="20"/>
        <end position="43"/>
    </location>
</feature>